<dbReference type="AlphaFoldDB" id="A0A2S4W7I5"/>
<evidence type="ECO:0000256" key="1">
    <source>
        <dbReference type="SAM" id="MobiDB-lite"/>
    </source>
</evidence>
<name>A0A2S4W7I5_9BASI</name>
<feature type="non-terminal residue" evidence="2">
    <location>
        <position position="425"/>
    </location>
</feature>
<proteinExistence type="predicted"/>
<organism evidence="2 3">
    <name type="scientific">Puccinia striiformis</name>
    <dbReference type="NCBI Taxonomy" id="27350"/>
    <lineage>
        <taxon>Eukaryota</taxon>
        <taxon>Fungi</taxon>
        <taxon>Dikarya</taxon>
        <taxon>Basidiomycota</taxon>
        <taxon>Pucciniomycotina</taxon>
        <taxon>Pucciniomycetes</taxon>
        <taxon>Pucciniales</taxon>
        <taxon>Pucciniaceae</taxon>
        <taxon>Puccinia</taxon>
    </lineage>
</organism>
<feature type="region of interest" description="Disordered" evidence="1">
    <location>
        <begin position="1"/>
        <end position="109"/>
    </location>
</feature>
<feature type="compositionally biased region" description="Pro residues" evidence="1">
    <location>
        <begin position="25"/>
        <end position="40"/>
    </location>
</feature>
<feature type="region of interest" description="Disordered" evidence="1">
    <location>
        <begin position="373"/>
        <end position="405"/>
    </location>
</feature>
<comment type="caution">
    <text evidence="2">The sequence shown here is derived from an EMBL/GenBank/DDBJ whole genome shotgun (WGS) entry which is preliminary data.</text>
</comment>
<reference evidence="2" key="1">
    <citation type="submission" date="2017-12" db="EMBL/GenBank/DDBJ databases">
        <title>Gene loss provides genomic basis for host adaptation in cereal stripe rust fungi.</title>
        <authorList>
            <person name="Xia C."/>
        </authorList>
    </citation>
    <scope>NUCLEOTIDE SEQUENCE [LARGE SCALE GENOMIC DNA]</scope>
    <source>
        <strain evidence="2">93-210</strain>
    </source>
</reference>
<sequence>MTLPKTCQQQAKVPPKPCQLQAKAPPKPSQPQTKAPPKPSQPQSITAPADTTAKQPSKRRKTNIGSPASPDPTDLPTLAVDDAGDSNHETDDDEDAPMGFRGKGKGKRARVKPETMATFINKPVKALRACALRKAEYQQLGFKDKLDLDGAFNAYQRAVYLITIKNNLHVKPAWEYLGNQVRICGPTNYNNYCKYNKVAGPIFLDIQRLKSKAMLSWLCVTPTVLFYSRAEASWPRSSLMLWHPTQTDAKHFSGLSTAKKSSKRSMASSKVANVKQISGSPFFQGNISSVQLSVLTGLATHGKWRRGWPGTNTGEKLAKLCVTLQIQENDQFVKPEDFCKQPSDMLLWQTQHILTAFAKGWVKLIGPPAPEDSINGPLSIGHEIDNDESTNGDNPNMTVCVGQTGSTVPKKVAAKKGSIEKRSKA</sequence>
<feature type="compositionally biased region" description="Polar residues" evidence="1">
    <location>
        <begin position="391"/>
        <end position="405"/>
    </location>
</feature>
<dbReference type="VEuPathDB" id="FungiDB:PSHT_14786"/>
<evidence type="ECO:0000313" key="3">
    <source>
        <dbReference type="Proteomes" id="UP000239156"/>
    </source>
</evidence>
<dbReference type="EMBL" id="PKSL01000002">
    <property type="protein sequence ID" value="POW17720.1"/>
    <property type="molecule type" value="Genomic_DNA"/>
</dbReference>
<dbReference type="VEuPathDB" id="FungiDB:PSTT_00377"/>
<feature type="compositionally biased region" description="Polar residues" evidence="1">
    <location>
        <begin position="1"/>
        <end position="11"/>
    </location>
</feature>
<protein>
    <submittedName>
        <fullName evidence="2">Uncharacterized protein</fullName>
    </submittedName>
</protein>
<gene>
    <name evidence="2" type="ORF">PSTT_00377</name>
</gene>
<accession>A0A2S4W7I5</accession>
<keyword evidence="3" id="KW-1185">Reference proteome</keyword>
<dbReference type="Proteomes" id="UP000239156">
    <property type="component" value="Unassembled WGS sequence"/>
</dbReference>
<evidence type="ECO:0000313" key="2">
    <source>
        <dbReference type="EMBL" id="POW17720.1"/>
    </source>
</evidence>